<dbReference type="Pfam" id="PF04578">
    <property type="entry name" value="DUF594"/>
    <property type="match status" value="1"/>
</dbReference>
<dbReference type="InterPro" id="IPR025315">
    <property type="entry name" value="DUF4220"/>
</dbReference>
<gene>
    <name evidence="3" type="ORF">GUJ93_ZPchr0004g39047</name>
</gene>
<proteinExistence type="predicted"/>
<evidence type="ECO:0000256" key="1">
    <source>
        <dbReference type="SAM" id="Phobius"/>
    </source>
</evidence>
<keyword evidence="1" id="KW-0472">Membrane</keyword>
<reference evidence="3" key="2">
    <citation type="submission" date="2021-02" db="EMBL/GenBank/DDBJ databases">
        <authorList>
            <person name="Kimball J.A."/>
            <person name="Haas M.W."/>
            <person name="Macchietto M."/>
            <person name="Kono T."/>
            <person name="Duquette J."/>
            <person name="Shao M."/>
        </authorList>
    </citation>
    <scope>NUCLEOTIDE SEQUENCE</scope>
    <source>
        <tissue evidence="3">Fresh leaf tissue</tissue>
    </source>
</reference>
<feature type="transmembrane region" description="Helical" evidence="1">
    <location>
        <begin position="55"/>
        <end position="75"/>
    </location>
</feature>
<feature type="transmembrane region" description="Helical" evidence="1">
    <location>
        <begin position="87"/>
        <end position="107"/>
    </location>
</feature>
<dbReference type="PANTHER" id="PTHR31325">
    <property type="entry name" value="OS01G0798800 PROTEIN-RELATED"/>
    <property type="match status" value="1"/>
</dbReference>
<keyword evidence="1" id="KW-1133">Transmembrane helix</keyword>
<feature type="transmembrane region" description="Helical" evidence="1">
    <location>
        <begin position="119"/>
        <end position="137"/>
    </location>
</feature>
<sequence length="683" mass="78221">MSTTMAGELNQLMGLWNEWATQILVLLSLTLQLVLNVLAGIRRREMTRTTAVKRFLLWLAYQLADSTAIYTVGQLSLSGVPREHKLVAFWAPFLLLHLGGPDNITAYALEDNKLWKRHALTLAVQVLGVVYVLYMYIALNGRLIVLAAALMFLVGTAKYAERTFALWSANFSSIQNSLKVVPRHKRQHFYIRYEHPHEPHHQGPDQGVDDELLLQRAHSLFHVCKRGIVDSVIDGDDDPENPDTRAIQDLFPGEKYPDGDPSTVTVMQMELSLMYDILYTKANVIHNYLGYGIRTMAPLAVVTSLLLFHFSGKGGHNRVDVPITYVLLGGALILETKSLLSSLGSSWALAFLCATRWSWLRHVALCSGRWYRLRRALLSLRRPAMISVTLGSSRKGTLTMRQYSMMLSCARRVNTTGGLFNDWFTYLGWSDWLDKKHCSWNTPVPEMVMTALQKMLKEILRRWDLNTMGLRRRQWGQHAMSDKNNRAELFENIKPYHGVDFHESVLIWHIATEMFLTTRELDGLPIVEAIRALSNYLMFLFVDRPDMLPGLPQNWLYQQTMINMVKSCKGRNGFIKESSRLKQIKQVAGILLPKDQEQAKSGPKVPRLNYARVVAEKLTEWEKDDPVDVLLDLWIDFLIYAANRCNRESHAKRLNNGCEFLTVVWLMVEHYSVLENADKESRT</sequence>
<feature type="transmembrane region" description="Helical" evidence="1">
    <location>
        <begin position="20"/>
        <end position="43"/>
    </location>
</feature>
<dbReference type="Pfam" id="PF13968">
    <property type="entry name" value="DUF4220"/>
    <property type="match status" value="1"/>
</dbReference>
<evidence type="ECO:0000313" key="4">
    <source>
        <dbReference type="Proteomes" id="UP000729402"/>
    </source>
</evidence>
<dbReference type="OrthoDB" id="625425at2759"/>
<keyword evidence="1" id="KW-0812">Transmembrane</keyword>
<keyword evidence="4" id="KW-1185">Reference proteome</keyword>
<dbReference type="InterPro" id="IPR007658">
    <property type="entry name" value="DUF594"/>
</dbReference>
<comment type="caution">
    <text evidence="3">The sequence shown here is derived from an EMBL/GenBank/DDBJ whole genome shotgun (WGS) entry which is preliminary data.</text>
</comment>
<evidence type="ECO:0000313" key="3">
    <source>
        <dbReference type="EMBL" id="KAG8064137.1"/>
    </source>
</evidence>
<evidence type="ECO:0000259" key="2">
    <source>
        <dbReference type="Pfam" id="PF13968"/>
    </source>
</evidence>
<feature type="domain" description="DUF4220" evidence="2">
    <location>
        <begin position="58"/>
        <end position="405"/>
    </location>
</feature>
<dbReference type="AlphaFoldDB" id="A0A8J5SA41"/>
<dbReference type="Proteomes" id="UP000729402">
    <property type="component" value="Unassembled WGS sequence"/>
</dbReference>
<accession>A0A8J5SA41</accession>
<organism evidence="3 4">
    <name type="scientific">Zizania palustris</name>
    <name type="common">Northern wild rice</name>
    <dbReference type="NCBI Taxonomy" id="103762"/>
    <lineage>
        <taxon>Eukaryota</taxon>
        <taxon>Viridiplantae</taxon>
        <taxon>Streptophyta</taxon>
        <taxon>Embryophyta</taxon>
        <taxon>Tracheophyta</taxon>
        <taxon>Spermatophyta</taxon>
        <taxon>Magnoliopsida</taxon>
        <taxon>Liliopsida</taxon>
        <taxon>Poales</taxon>
        <taxon>Poaceae</taxon>
        <taxon>BOP clade</taxon>
        <taxon>Oryzoideae</taxon>
        <taxon>Oryzeae</taxon>
        <taxon>Zizaniinae</taxon>
        <taxon>Zizania</taxon>
    </lineage>
</organism>
<protein>
    <recommendedName>
        <fullName evidence="2">DUF4220 domain-containing protein</fullName>
    </recommendedName>
</protein>
<dbReference type="EMBL" id="JAAALK010000285">
    <property type="protein sequence ID" value="KAG8064137.1"/>
    <property type="molecule type" value="Genomic_DNA"/>
</dbReference>
<name>A0A8J5SA41_ZIZPA</name>
<reference evidence="3" key="1">
    <citation type="journal article" date="2021" name="bioRxiv">
        <title>Whole Genome Assembly and Annotation of Northern Wild Rice, Zizania palustris L., Supports a Whole Genome Duplication in the Zizania Genus.</title>
        <authorList>
            <person name="Haas M."/>
            <person name="Kono T."/>
            <person name="Macchietto M."/>
            <person name="Millas R."/>
            <person name="McGilp L."/>
            <person name="Shao M."/>
            <person name="Duquette J."/>
            <person name="Hirsch C.N."/>
            <person name="Kimball J."/>
        </authorList>
    </citation>
    <scope>NUCLEOTIDE SEQUENCE</scope>
    <source>
        <tissue evidence="3">Fresh leaf tissue</tissue>
    </source>
</reference>